<keyword evidence="1" id="KW-0812">Transmembrane</keyword>
<evidence type="ECO:0000313" key="3">
    <source>
        <dbReference type="Proteomes" id="UP000827549"/>
    </source>
</evidence>
<evidence type="ECO:0000256" key="1">
    <source>
        <dbReference type="SAM" id="Phobius"/>
    </source>
</evidence>
<evidence type="ECO:0000313" key="2">
    <source>
        <dbReference type="EMBL" id="WOO84129.1"/>
    </source>
</evidence>
<dbReference type="AlphaFoldDB" id="A0AAF0YHN8"/>
<sequence length="63" mass="7529">MGSMIDAWDNPTNKDWPADQYWHPWDISPHSYLNWTEEYGLHPGSGYFITIYLMMLVRPVIRD</sequence>
<keyword evidence="3" id="KW-1185">Reference proteome</keyword>
<dbReference type="Proteomes" id="UP000827549">
    <property type="component" value="Chromosome 5"/>
</dbReference>
<name>A0AAF0YHN8_9TREE</name>
<dbReference type="RefSeq" id="XP_062630155.1">
    <property type="nucleotide sequence ID" value="XM_062774171.1"/>
</dbReference>
<accession>A0AAF0YHN8</accession>
<gene>
    <name evidence="2" type="ORF">LOC62_05G007650</name>
</gene>
<organism evidence="2 3">
    <name type="scientific">Vanrija pseudolonga</name>
    <dbReference type="NCBI Taxonomy" id="143232"/>
    <lineage>
        <taxon>Eukaryota</taxon>
        <taxon>Fungi</taxon>
        <taxon>Dikarya</taxon>
        <taxon>Basidiomycota</taxon>
        <taxon>Agaricomycotina</taxon>
        <taxon>Tremellomycetes</taxon>
        <taxon>Trichosporonales</taxon>
        <taxon>Trichosporonaceae</taxon>
        <taxon>Vanrija</taxon>
    </lineage>
</organism>
<feature type="transmembrane region" description="Helical" evidence="1">
    <location>
        <begin position="44"/>
        <end position="61"/>
    </location>
</feature>
<protein>
    <submittedName>
        <fullName evidence="2">Uncharacterized protein</fullName>
    </submittedName>
</protein>
<proteinExistence type="predicted"/>
<keyword evidence="1" id="KW-0472">Membrane</keyword>
<reference evidence="2" key="1">
    <citation type="submission" date="2023-10" db="EMBL/GenBank/DDBJ databases">
        <authorList>
            <person name="Noh H."/>
        </authorList>
    </citation>
    <scope>NUCLEOTIDE SEQUENCE</scope>
    <source>
        <strain evidence="2">DUCC4014</strain>
    </source>
</reference>
<dbReference type="EMBL" id="CP086718">
    <property type="protein sequence ID" value="WOO84129.1"/>
    <property type="molecule type" value="Genomic_DNA"/>
</dbReference>
<keyword evidence="1" id="KW-1133">Transmembrane helix</keyword>
<dbReference type="GeneID" id="87810822"/>